<dbReference type="InterPro" id="IPR000873">
    <property type="entry name" value="AMP-dep_synth/lig_dom"/>
</dbReference>
<dbReference type="InterPro" id="IPR020459">
    <property type="entry name" value="AMP-binding"/>
</dbReference>
<reference evidence="6 7" key="1">
    <citation type="submission" date="2020-08" db="EMBL/GenBank/DDBJ databases">
        <title>Genomic Encyclopedia of Type Strains, Phase III (KMG-III): the genomes of soil and plant-associated and newly described type strains.</title>
        <authorList>
            <person name="Whitman W."/>
        </authorList>
    </citation>
    <scope>NUCLEOTIDE SEQUENCE [LARGE SCALE GENOMIC DNA]</scope>
    <source>
        <strain evidence="6 7">CECT 3266</strain>
    </source>
</reference>
<dbReference type="Gene3D" id="3.30.300.30">
    <property type="match status" value="1"/>
</dbReference>
<sequence>MNAAREYGATTPPSGLLIDLIEAQAARVPEAVAVIAGGTTSSYRELDRQANRIAHRLIELGAAADVPVGVCLPRGRDLPAALLGVWKAGAAYLPLDTALPVQRLEYMLEDSGAPVLICLSQSSAPIPPGYRGTVLALDDDRAAVEALPSTAPDRATDPEQLAYLMYTSGSTGTPKGVMVRQRALANLVCSLLDDAGAGRGGTWLASTSVSFDISGVEMYVPLASGGRMVVASDAEAKDPAALLRLMDAHEVTDVQATPSGWRLLLASGFDRPAVRALVGGEALPTGLARELRGRVAGLTNVYGPTETTIWSTFWEVPGEVEQVLLGGPLARTQTHVLDTSGRPVPDGGAGELHLGGEGLARGYAGRPGLTAERFVPDPFGAPGSRLYRTGDLVRQSSGYAIEFISRVDDQVKIRGYRIELGEIQARLTEFPDVRDAVVTVRESGEGDKRLIAYLVPVPGRRPDVAALRAHLAATLPDYMIPPTFMAISRIPLNTSGKVDYRALPQPGRITRRPAGHSRSA</sequence>
<dbReference type="InterPro" id="IPR045851">
    <property type="entry name" value="AMP-bd_C_sf"/>
</dbReference>
<evidence type="ECO:0000256" key="3">
    <source>
        <dbReference type="SAM" id="MobiDB-lite"/>
    </source>
</evidence>
<dbReference type="PANTHER" id="PTHR45527">
    <property type="entry name" value="NONRIBOSOMAL PEPTIDE SYNTHETASE"/>
    <property type="match status" value="1"/>
</dbReference>
<dbReference type="NCBIfam" id="TIGR01733">
    <property type="entry name" value="AA-adenyl-dom"/>
    <property type="match status" value="1"/>
</dbReference>
<dbReference type="EMBL" id="JACHJH010000011">
    <property type="protein sequence ID" value="MBB4895923.1"/>
    <property type="molecule type" value="Genomic_DNA"/>
</dbReference>
<feature type="region of interest" description="Disordered" evidence="3">
    <location>
        <begin position="501"/>
        <end position="520"/>
    </location>
</feature>
<comment type="caution">
    <text evidence="6">The sequence shown here is derived from an EMBL/GenBank/DDBJ whole genome shotgun (WGS) entry which is preliminary data.</text>
</comment>
<dbReference type="GO" id="GO:0031177">
    <property type="term" value="F:phosphopantetheine binding"/>
    <property type="evidence" value="ECO:0007669"/>
    <property type="project" value="TreeGrafter"/>
</dbReference>
<dbReference type="PANTHER" id="PTHR45527:SF1">
    <property type="entry name" value="FATTY ACID SYNTHASE"/>
    <property type="match status" value="1"/>
</dbReference>
<dbReference type="SUPFAM" id="SSF56801">
    <property type="entry name" value="Acetyl-CoA synthetase-like"/>
    <property type="match status" value="1"/>
</dbReference>
<dbReference type="Gene3D" id="3.40.50.980">
    <property type="match status" value="2"/>
</dbReference>
<feature type="compositionally biased region" description="Basic residues" evidence="3">
    <location>
        <begin position="509"/>
        <end position="520"/>
    </location>
</feature>
<protein>
    <submittedName>
        <fullName evidence="6">Amino acid adenylation domain-containing protein</fullName>
    </submittedName>
</protein>
<dbReference type="FunFam" id="3.40.50.980:FF:000001">
    <property type="entry name" value="Non-ribosomal peptide synthetase"/>
    <property type="match status" value="1"/>
</dbReference>
<dbReference type="AlphaFoldDB" id="A0A7W7PNU8"/>
<keyword evidence="1" id="KW-0596">Phosphopantetheine</keyword>
<evidence type="ECO:0000259" key="4">
    <source>
        <dbReference type="Pfam" id="PF00501"/>
    </source>
</evidence>
<dbReference type="FunFam" id="3.30.300.30:FF:000010">
    <property type="entry name" value="Enterobactin synthetase component F"/>
    <property type="match status" value="1"/>
</dbReference>
<dbReference type="GO" id="GO:0043041">
    <property type="term" value="P:amino acid activation for nonribosomal peptide biosynthetic process"/>
    <property type="evidence" value="ECO:0007669"/>
    <property type="project" value="TreeGrafter"/>
</dbReference>
<dbReference type="GO" id="GO:0044550">
    <property type="term" value="P:secondary metabolite biosynthetic process"/>
    <property type="evidence" value="ECO:0007669"/>
    <property type="project" value="UniProtKB-ARBA"/>
</dbReference>
<dbReference type="GO" id="GO:0005737">
    <property type="term" value="C:cytoplasm"/>
    <property type="evidence" value="ECO:0007669"/>
    <property type="project" value="TreeGrafter"/>
</dbReference>
<dbReference type="Pfam" id="PF13193">
    <property type="entry name" value="AMP-binding_C"/>
    <property type="match status" value="1"/>
</dbReference>
<dbReference type="InterPro" id="IPR025110">
    <property type="entry name" value="AMP-bd_C"/>
</dbReference>
<dbReference type="RefSeq" id="WP_184351718.1">
    <property type="nucleotide sequence ID" value="NZ_JACHJH010000011.1"/>
</dbReference>
<evidence type="ECO:0000313" key="7">
    <source>
        <dbReference type="Proteomes" id="UP000556084"/>
    </source>
</evidence>
<name>A0A7W7PNU8_9ACTN</name>
<feature type="domain" description="AMP-binding enzyme C-terminal" evidence="5">
    <location>
        <begin position="422"/>
        <end position="497"/>
    </location>
</feature>
<accession>A0A7W7PNU8</accession>
<dbReference type="PRINTS" id="PR00154">
    <property type="entry name" value="AMPBINDING"/>
</dbReference>
<dbReference type="Pfam" id="PF00501">
    <property type="entry name" value="AMP-binding"/>
    <property type="match status" value="1"/>
</dbReference>
<keyword evidence="7" id="KW-1185">Reference proteome</keyword>
<dbReference type="CDD" id="cd05930">
    <property type="entry name" value="A_NRPS"/>
    <property type="match status" value="1"/>
</dbReference>
<dbReference type="PROSITE" id="PS00455">
    <property type="entry name" value="AMP_BINDING"/>
    <property type="match status" value="1"/>
</dbReference>
<organism evidence="6 7">
    <name type="scientific">Streptomyces olivoverticillatus</name>
    <dbReference type="NCBI Taxonomy" id="66427"/>
    <lineage>
        <taxon>Bacteria</taxon>
        <taxon>Bacillati</taxon>
        <taxon>Actinomycetota</taxon>
        <taxon>Actinomycetes</taxon>
        <taxon>Kitasatosporales</taxon>
        <taxon>Streptomycetaceae</taxon>
        <taxon>Streptomyces</taxon>
    </lineage>
</organism>
<evidence type="ECO:0000313" key="6">
    <source>
        <dbReference type="EMBL" id="MBB4895923.1"/>
    </source>
</evidence>
<evidence type="ECO:0000259" key="5">
    <source>
        <dbReference type="Pfam" id="PF13193"/>
    </source>
</evidence>
<proteinExistence type="predicted"/>
<dbReference type="InterPro" id="IPR010071">
    <property type="entry name" value="AA_adenyl_dom"/>
</dbReference>
<evidence type="ECO:0000256" key="2">
    <source>
        <dbReference type="ARBA" id="ARBA00022553"/>
    </source>
</evidence>
<keyword evidence="2" id="KW-0597">Phosphoprotein</keyword>
<dbReference type="Proteomes" id="UP000556084">
    <property type="component" value="Unassembled WGS sequence"/>
</dbReference>
<feature type="domain" description="AMP-dependent synthetase/ligase" evidence="4">
    <location>
        <begin position="22"/>
        <end position="363"/>
    </location>
</feature>
<dbReference type="Gene3D" id="2.30.38.10">
    <property type="entry name" value="Luciferase, Domain 3"/>
    <property type="match status" value="1"/>
</dbReference>
<evidence type="ECO:0000256" key="1">
    <source>
        <dbReference type="ARBA" id="ARBA00022450"/>
    </source>
</evidence>
<dbReference type="InterPro" id="IPR020845">
    <property type="entry name" value="AMP-binding_CS"/>
</dbReference>
<gene>
    <name evidence="6" type="ORF">FHS39_005005</name>
</gene>
<dbReference type="FunFam" id="3.40.50.12780:FF:000012">
    <property type="entry name" value="Non-ribosomal peptide synthetase"/>
    <property type="match status" value="1"/>
</dbReference>